<protein>
    <recommendedName>
        <fullName evidence="6">Lipocalin-like domain-containing protein</fullName>
    </recommendedName>
</protein>
<evidence type="ECO:0000313" key="4">
    <source>
        <dbReference type="Proteomes" id="UP000065822"/>
    </source>
</evidence>
<keyword evidence="4" id="KW-1185">Reference proteome</keyword>
<name>A0AAX2GZP9_9FLAO</name>
<sequence length="162" mass="18612">MKRFIFLSVMMFAFLSSCGSKDDDKMPNDATIEKMLVGRWKMIAIGLNGNNKEVERIPYASPPYECQHLLINVQKSGQVFLYRECPTDYKKASPSLTTDFTYRVSGRTILTEYPGHPGEGEKLKIDSITDDAFELAPRDKHVSETRFKASVVKYILRYERIE</sequence>
<dbReference type="EMBL" id="LT906449">
    <property type="protein sequence ID" value="SNV12774.1"/>
    <property type="molecule type" value="Genomic_DNA"/>
</dbReference>
<proteinExistence type="predicted"/>
<keyword evidence="1" id="KW-0732">Signal</keyword>
<organism evidence="3 5">
    <name type="scientific">Capnocytophaga haemolytica</name>
    <dbReference type="NCBI Taxonomy" id="45243"/>
    <lineage>
        <taxon>Bacteria</taxon>
        <taxon>Pseudomonadati</taxon>
        <taxon>Bacteroidota</taxon>
        <taxon>Flavobacteriia</taxon>
        <taxon>Flavobacteriales</taxon>
        <taxon>Flavobacteriaceae</taxon>
        <taxon>Capnocytophaga</taxon>
    </lineage>
</organism>
<dbReference type="Proteomes" id="UP000065822">
    <property type="component" value="Chromosome"/>
</dbReference>
<feature type="signal peptide" evidence="1">
    <location>
        <begin position="1"/>
        <end position="22"/>
    </location>
</feature>
<dbReference type="KEGG" id="chg:AXF12_00760"/>
<dbReference type="Proteomes" id="UP000215539">
    <property type="component" value="Chromosome 1"/>
</dbReference>
<evidence type="ECO:0008006" key="6">
    <source>
        <dbReference type="Google" id="ProtNLM"/>
    </source>
</evidence>
<evidence type="ECO:0000313" key="3">
    <source>
        <dbReference type="EMBL" id="SNV12774.1"/>
    </source>
</evidence>
<gene>
    <name evidence="2" type="ORF">AXF12_00760</name>
    <name evidence="3" type="ORF">SAMEA44541418_01615</name>
</gene>
<reference evidence="3 5" key="2">
    <citation type="submission" date="2017-06" db="EMBL/GenBank/DDBJ databases">
        <authorList>
            <consortium name="Pathogen Informatics"/>
        </authorList>
    </citation>
    <scope>NUCLEOTIDE SEQUENCE [LARGE SCALE GENOMIC DNA]</scope>
    <source>
        <strain evidence="3 5">NCTC12947</strain>
    </source>
</reference>
<dbReference type="AlphaFoldDB" id="A0AAX2GZP9"/>
<feature type="chain" id="PRO_5043724179" description="Lipocalin-like domain-containing protein" evidence="1">
    <location>
        <begin position="23"/>
        <end position="162"/>
    </location>
</feature>
<dbReference type="RefSeq" id="WP_066427721.1">
    <property type="nucleotide sequence ID" value="NZ_CP014227.1"/>
</dbReference>
<accession>A0AAX2GZP9</accession>
<dbReference type="EMBL" id="CP014227">
    <property type="protein sequence ID" value="AMD84193.1"/>
    <property type="molecule type" value="Genomic_DNA"/>
</dbReference>
<evidence type="ECO:0000256" key="1">
    <source>
        <dbReference type="SAM" id="SignalP"/>
    </source>
</evidence>
<dbReference type="PROSITE" id="PS51257">
    <property type="entry name" value="PROKAR_LIPOPROTEIN"/>
    <property type="match status" value="1"/>
</dbReference>
<evidence type="ECO:0000313" key="2">
    <source>
        <dbReference type="EMBL" id="AMD84193.1"/>
    </source>
</evidence>
<reference evidence="2 4" key="1">
    <citation type="submission" date="2016-02" db="EMBL/GenBank/DDBJ databases">
        <authorList>
            <person name="Holder M.E."/>
            <person name="Ajami N.J."/>
            <person name="Petrosino J.F."/>
        </authorList>
    </citation>
    <scope>NUCLEOTIDE SEQUENCE [LARGE SCALE GENOMIC DNA]</scope>
    <source>
        <strain evidence="2 4">CCUG 32990</strain>
    </source>
</reference>
<evidence type="ECO:0000313" key="5">
    <source>
        <dbReference type="Proteomes" id="UP000215539"/>
    </source>
</evidence>